<accession>A0ABN1A0T5</accession>
<reference evidence="1 2" key="1">
    <citation type="journal article" date="2019" name="Int. J. Syst. Evol. Microbiol.">
        <title>The Global Catalogue of Microorganisms (GCM) 10K type strain sequencing project: providing services to taxonomists for standard genome sequencing and annotation.</title>
        <authorList>
            <consortium name="The Broad Institute Genomics Platform"/>
            <consortium name="The Broad Institute Genome Sequencing Center for Infectious Disease"/>
            <person name="Wu L."/>
            <person name="Ma J."/>
        </authorList>
    </citation>
    <scope>NUCLEOTIDE SEQUENCE [LARGE SCALE GENOMIC DNA]</scope>
    <source>
        <strain evidence="1 2">JCM 4805</strain>
    </source>
</reference>
<name>A0ABN1A0T5_9ACTN</name>
<evidence type="ECO:0000313" key="2">
    <source>
        <dbReference type="Proteomes" id="UP001500909"/>
    </source>
</evidence>
<protein>
    <submittedName>
        <fullName evidence="1">Uncharacterized protein</fullName>
    </submittedName>
</protein>
<dbReference type="EMBL" id="BAAABY010000023">
    <property type="protein sequence ID" value="GAA0464825.1"/>
    <property type="molecule type" value="Genomic_DNA"/>
</dbReference>
<evidence type="ECO:0000313" key="1">
    <source>
        <dbReference type="EMBL" id="GAA0464825.1"/>
    </source>
</evidence>
<dbReference type="Proteomes" id="UP001500909">
    <property type="component" value="Unassembled WGS sequence"/>
</dbReference>
<proteinExistence type="predicted"/>
<organism evidence="1 2">
    <name type="scientific">Streptomyces olivaceiscleroticus</name>
    <dbReference type="NCBI Taxonomy" id="68245"/>
    <lineage>
        <taxon>Bacteria</taxon>
        <taxon>Bacillati</taxon>
        <taxon>Actinomycetota</taxon>
        <taxon>Actinomycetes</taxon>
        <taxon>Kitasatosporales</taxon>
        <taxon>Streptomycetaceae</taxon>
        <taxon>Streptomyces</taxon>
    </lineage>
</organism>
<keyword evidence="2" id="KW-1185">Reference proteome</keyword>
<comment type="caution">
    <text evidence="1">The sequence shown here is derived from an EMBL/GenBank/DDBJ whole genome shotgun (WGS) entry which is preliminary data.</text>
</comment>
<sequence>MTLSVDHKQRYPVPVALPCHLCPEPTPALPELAVALQPAIGPERTVWLCRFCQETRPGRDRPQVGGADWSWRSLNRGATALRTDFAAGQWVPLPEEHRFAEALNRCRWTESAVRDLLYRAGPVLRTGRLVPLLQDTLTVVLAHVADDDVSLRELRRLIDTLTPDSATPSPS</sequence>
<gene>
    <name evidence="1" type="ORF">GCM10010361_31000</name>
</gene>
<dbReference type="RefSeq" id="WP_346095506.1">
    <property type="nucleotide sequence ID" value="NZ_BAAABY010000023.1"/>
</dbReference>